<gene>
    <name evidence="2" type="ORF">UFOPK3609_02175</name>
</gene>
<protein>
    <submittedName>
        <fullName evidence="2">Unannotated protein</fullName>
    </submittedName>
</protein>
<dbReference type="AlphaFoldDB" id="A0A6J7IVP6"/>
<dbReference type="InterPro" id="IPR036259">
    <property type="entry name" value="MFS_trans_sf"/>
</dbReference>
<proteinExistence type="predicted"/>
<reference evidence="2" key="1">
    <citation type="submission" date="2020-05" db="EMBL/GenBank/DDBJ databases">
        <authorList>
            <person name="Chiriac C."/>
            <person name="Salcher M."/>
            <person name="Ghai R."/>
            <person name="Kavagutti S V."/>
        </authorList>
    </citation>
    <scope>NUCLEOTIDE SEQUENCE</scope>
</reference>
<sequence length="122" mass="12327">MLLLGAVGQLGLGLPFTPPTIVAAGFVLGFVSQAVKICVDSTLQEVVHDDFRGRVFSVYDTLFNVTFVVAVVTAALVLPASGTSVPALVVVAVLYLATAVANGVVGLGKRSAATPSEVQGAA</sequence>
<keyword evidence="1" id="KW-1133">Transmembrane helix</keyword>
<name>A0A6J7IVP6_9ZZZZ</name>
<keyword evidence="1" id="KW-0472">Membrane</keyword>
<accession>A0A6J7IVP6</accession>
<evidence type="ECO:0000256" key="1">
    <source>
        <dbReference type="SAM" id="Phobius"/>
    </source>
</evidence>
<dbReference type="SUPFAM" id="SSF103473">
    <property type="entry name" value="MFS general substrate transporter"/>
    <property type="match status" value="1"/>
</dbReference>
<evidence type="ECO:0000313" key="2">
    <source>
        <dbReference type="EMBL" id="CAB4935298.1"/>
    </source>
</evidence>
<keyword evidence="1" id="KW-0812">Transmembrane</keyword>
<dbReference type="Gene3D" id="1.20.1250.20">
    <property type="entry name" value="MFS general substrate transporter like domains"/>
    <property type="match status" value="1"/>
</dbReference>
<feature type="transmembrane region" description="Helical" evidence="1">
    <location>
        <begin position="61"/>
        <end position="78"/>
    </location>
</feature>
<organism evidence="2">
    <name type="scientific">freshwater metagenome</name>
    <dbReference type="NCBI Taxonomy" id="449393"/>
    <lineage>
        <taxon>unclassified sequences</taxon>
        <taxon>metagenomes</taxon>
        <taxon>ecological metagenomes</taxon>
    </lineage>
</organism>
<dbReference type="EMBL" id="CAFBMQ010000440">
    <property type="protein sequence ID" value="CAB4935298.1"/>
    <property type="molecule type" value="Genomic_DNA"/>
</dbReference>
<feature type="transmembrane region" description="Helical" evidence="1">
    <location>
        <begin position="85"/>
        <end position="105"/>
    </location>
</feature>